<feature type="signal peptide" evidence="3">
    <location>
        <begin position="1"/>
        <end position="21"/>
    </location>
</feature>
<keyword evidence="3" id="KW-0732">Signal</keyword>
<evidence type="ECO:0000313" key="5">
    <source>
        <dbReference type="Proteomes" id="UP000001635"/>
    </source>
</evidence>
<sequence length="200" mass="23579">MMMIRHFLFTLFLSISFTLSAQEQTAPSTAELENGTIEEQFEYIKKISTNYQEYKVIKLRSLEKLQNNILDSLSGYKSTIQELKVTLQENKTQINDLNQKLSTTKADFDRAVEEKDSFSIFGMLLHKNFYNNLVWGIIILLILTLVISYFRFKKSHQVTAETQQSLEDLREEFELHRRNTLERERKLNRQLVDALNKKDS</sequence>
<feature type="coiled-coil region" evidence="1">
    <location>
        <begin position="80"/>
        <end position="114"/>
    </location>
</feature>
<feature type="chain" id="PRO_5003401492" description="tRNA (Guanine-N1)-methyltransferase" evidence="3">
    <location>
        <begin position="22"/>
        <end position="200"/>
    </location>
</feature>
<proteinExistence type="predicted"/>
<keyword evidence="1" id="KW-0175">Coiled coil</keyword>
<feature type="transmembrane region" description="Helical" evidence="2">
    <location>
        <begin position="133"/>
        <end position="152"/>
    </location>
</feature>
<dbReference type="AlphaFoldDB" id="G0J7C3"/>
<name>G0J7C3_CYCMS</name>
<evidence type="ECO:0008006" key="6">
    <source>
        <dbReference type="Google" id="ProtNLM"/>
    </source>
</evidence>
<dbReference type="OrthoDB" id="981213at2"/>
<dbReference type="eggNOG" id="ENOG502ZC2G">
    <property type="taxonomic scope" value="Bacteria"/>
</dbReference>
<keyword evidence="2" id="KW-0812">Transmembrane</keyword>
<organism evidence="4 5">
    <name type="scientific">Cyclobacterium marinum (strain ATCC 25205 / DSM 745 / LMG 13164 / NCIMB 1802)</name>
    <name type="common">Flectobacillus marinus</name>
    <dbReference type="NCBI Taxonomy" id="880070"/>
    <lineage>
        <taxon>Bacteria</taxon>
        <taxon>Pseudomonadati</taxon>
        <taxon>Bacteroidota</taxon>
        <taxon>Cytophagia</taxon>
        <taxon>Cytophagales</taxon>
        <taxon>Cyclobacteriaceae</taxon>
        <taxon>Cyclobacterium</taxon>
    </lineage>
</organism>
<dbReference type="KEGG" id="cmr:Cycma_4892"/>
<accession>G0J7C3</accession>
<keyword evidence="2" id="KW-0472">Membrane</keyword>
<dbReference type="SUPFAM" id="SSF58100">
    <property type="entry name" value="Bacterial hemolysins"/>
    <property type="match status" value="1"/>
</dbReference>
<evidence type="ECO:0000256" key="1">
    <source>
        <dbReference type="SAM" id="Coils"/>
    </source>
</evidence>
<dbReference type="EMBL" id="CP002955">
    <property type="protein sequence ID" value="AEL28577.1"/>
    <property type="molecule type" value="Genomic_DNA"/>
</dbReference>
<dbReference type="RefSeq" id="WP_014022857.1">
    <property type="nucleotide sequence ID" value="NC_015914.1"/>
</dbReference>
<protein>
    <recommendedName>
        <fullName evidence="6">tRNA (Guanine-N1)-methyltransferase</fullName>
    </recommendedName>
</protein>
<evidence type="ECO:0000256" key="2">
    <source>
        <dbReference type="SAM" id="Phobius"/>
    </source>
</evidence>
<keyword evidence="5" id="KW-1185">Reference proteome</keyword>
<gene>
    <name evidence="4" type="ordered locus">Cycma_4892</name>
</gene>
<dbReference type="STRING" id="880070.Cycma_4892"/>
<feature type="coiled-coil region" evidence="1">
    <location>
        <begin position="159"/>
        <end position="198"/>
    </location>
</feature>
<dbReference type="HOGENOM" id="CLU_108467_0_0_10"/>
<evidence type="ECO:0000313" key="4">
    <source>
        <dbReference type="EMBL" id="AEL28577.1"/>
    </source>
</evidence>
<dbReference type="Proteomes" id="UP000001635">
    <property type="component" value="Chromosome"/>
</dbReference>
<keyword evidence="2" id="KW-1133">Transmembrane helix</keyword>
<evidence type="ECO:0000256" key="3">
    <source>
        <dbReference type="SAM" id="SignalP"/>
    </source>
</evidence>
<reference evidence="5" key="1">
    <citation type="submission" date="2011-07" db="EMBL/GenBank/DDBJ databases">
        <title>The complete genome of Cyclobacterium marinum DSM 745.</title>
        <authorList>
            <person name="Lucas S."/>
            <person name="Han J."/>
            <person name="Lapidus A."/>
            <person name="Bruce D."/>
            <person name="Goodwin L."/>
            <person name="Pitluck S."/>
            <person name="Peters L."/>
            <person name="Kyrpides N."/>
            <person name="Mavromatis K."/>
            <person name="Ivanova N."/>
            <person name="Ovchinnikova G."/>
            <person name="Chertkov O."/>
            <person name="Detter J.C."/>
            <person name="Tapia R."/>
            <person name="Han C."/>
            <person name="Land M."/>
            <person name="Hauser L."/>
            <person name="Markowitz V."/>
            <person name="Cheng J.-F."/>
            <person name="Hugenholtz P."/>
            <person name="Woyke T."/>
            <person name="Wu D."/>
            <person name="Tindall B."/>
            <person name="Schuetze A."/>
            <person name="Brambilla E."/>
            <person name="Klenk H.-P."/>
            <person name="Eisen J.A."/>
        </authorList>
    </citation>
    <scope>NUCLEOTIDE SEQUENCE [LARGE SCALE GENOMIC DNA]</scope>
    <source>
        <strain evidence="5">ATCC 25205 / DSM 745 / LMG 13164 / NCIMB 1802</strain>
    </source>
</reference>